<comment type="similarity">
    <text evidence="3">Belongs to the misato family.</text>
</comment>
<dbReference type="Pfam" id="PF10644">
    <property type="entry name" value="Misat_Tub_SegII"/>
    <property type="match status" value="1"/>
</dbReference>
<dbReference type="GO" id="GO:0005739">
    <property type="term" value="C:mitochondrion"/>
    <property type="evidence" value="ECO:0007669"/>
    <property type="project" value="UniProtKB-SubCell"/>
</dbReference>
<dbReference type="SUPFAM" id="SSF52490">
    <property type="entry name" value="Tubulin nucleotide-binding domain-like"/>
    <property type="match status" value="1"/>
</dbReference>
<name>A0AA39GFR5_SARSR</name>
<dbReference type="PANTHER" id="PTHR13391">
    <property type="entry name" value="MITOCHONDRIAL DISTRIBUTION REGULATOR MISATO"/>
    <property type="match status" value="1"/>
</dbReference>
<evidence type="ECO:0000313" key="8">
    <source>
        <dbReference type="Proteomes" id="UP001175261"/>
    </source>
</evidence>
<evidence type="ECO:0000256" key="2">
    <source>
        <dbReference type="ARBA" id="ARBA00004173"/>
    </source>
</evidence>
<comment type="caution">
    <text evidence="7">The sequence shown here is derived from an EMBL/GenBank/DDBJ whole genome shotgun (WGS) entry which is preliminary data.</text>
</comment>
<dbReference type="InterPro" id="IPR029209">
    <property type="entry name" value="DML1/Misato_tubulin"/>
</dbReference>
<dbReference type="InterPro" id="IPR013838">
    <property type="entry name" value="Beta-tubulin_BS"/>
</dbReference>
<sequence>MREIVSLQLGNLGNYNATHFWNAQESYFTYSGDDRAPVDHDIHWRAGVGADGSDTFLPRTVIYDLKGGFGSLRKINALYDPEPEADPTSLWPGKKVIEKQKPLQPSDYQQSLDAGTPAPKLTTSSVRYWSDFSRVFYHPRSLIQLYDYELDSTIRPFDRFAAGSELFSTLDKDDDIVDRDFRPFVEECDRMQGIQVFTGLDDAWGGFAGEYIEALRDEYSKSCVWVWGTQAPGVGVQREKRRLKMANTAQSLNRLCSSASMVIPLSLPSGRLPSGIKLDASSSWHLAALFSTGIESATLPVRLAAQSSQQSLSLDDMTEFLNTGGNQTLARLRMGVGHRLTTSDDAGQDRSEADSLDLFSLDEGGSRRKKTSRKFGQVCFDRGFADAKGEEYEDEREKPARPLPGNPVIRKYKSSLSFPLLDSYPHIYSTGVTETGLDISTTLSTDTAMRTTVRYLRAQTAGSLPMEEREAVTNGLDEIADAYQDDWSSGSDNDDDE</sequence>
<reference evidence="7" key="1">
    <citation type="submission" date="2022-10" db="EMBL/GenBank/DDBJ databases">
        <title>Determination and structural analysis of whole genome sequence of Sarocladium strictum F4-1.</title>
        <authorList>
            <person name="Hu L."/>
            <person name="Jiang Y."/>
        </authorList>
    </citation>
    <scope>NUCLEOTIDE SEQUENCE</scope>
    <source>
        <strain evidence="7">F4-1</strain>
    </source>
</reference>
<dbReference type="PANTHER" id="PTHR13391:SF0">
    <property type="entry name" value="PROTEIN MISATO HOMOLOG 1"/>
    <property type="match status" value="1"/>
</dbReference>
<protein>
    <submittedName>
        <fullName evidence="7">Uncharacterized protein</fullName>
    </submittedName>
</protein>
<dbReference type="AlphaFoldDB" id="A0AA39GFR5"/>
<keyword evidence="4" id="KW-0496">Mitochondrion</keyword>
<dbReference type="EMBL" id="JAPDFR010000006">
    <property type="protein sequence ID" value="KAK0385719.1"/>
    <property type="molecule type" value="Genomic_DNA"/>
</dbReference>
<dbReference type="InterPro" id="IPR036525">
    <property type="entry name" value="Tubulin/FtsZ_GTPase_sf"/>
</dbReference>
<dbReference type="Pfam" id="PF14881">
    <property type="entry name" value="Tubulin_3"/>
    <property type="match status" value="1"/>
</dbReference>
<evidence type="ECO:0000313" key="7">
    <source>
        <dbReference type="EMBL" id="KAK0385719.1"/>
    </source>
</evidence>
<proteinExistence type="inferred from homology"/>
<dbReference type="InterPro" id="IPR049942">
    <property type="entry name" value="DML1/Misato"/>
</dbReference>
<keyword evidence="8" id="KW-1185">Reference proteome</keyword>
<evidence type="ECO:0000259" key="5">
    <source>
        <dbReference type="Pfam" id="PF10644"/>
    </source>
</evidence>
<evidence type="ECO:0000256" key="3">
    <source>
        <dbReference type="ARBA" id="ARBA00008507"/>
    </source>
</evidence>
<evidence type="ECO:0000256" key="4">
    <source>
        <dbReference type="ARBA" id="ARBA00023128"/>
    </source>
</evidence>
<evidence type="ECO:0000256" key="1">
    <source>
        <dbReference type="ARBA" id="ARBA00003757"/>
    </source>
</evidence>
<feature type="domain" description="Misato Segment II tubulin-like" evidence="5">
    <location>
        <begin position="2"/>
        <end position="113"/>
    </location>
</feature>
<comment type="function">
    <text evidence="1">Involved in the partitioning of the mitochondrial organelle and mitochondrial DNA (mtDNA) inheritance.</text>
</comment>
<dbReference type="Proteomes" id="UP001175261">
    <property type="component" value="Unassembled WGS sequence"/>
</dbReference>
<evidence type="ECO:0000259" key="6">
    <source>
        <dbReference type="Pfam" id="PF14881"/>
    </source>
</evidence>
<dbReference type="PROSITE" id="PS00228">
    <property type="entry name" value="TUBULIN_B_AUTOREG"/>
    <property type="match status" value="1"/>
</dbReference>
<dbReference type="GO" id="GO:0007005">
    <property type="term" value="P:mitochondrion organization"/>
    <property type="evidence" value="ECO:0007669"/>
    <property type="project" value="InterPro"/>
</dbReference>
<comment type="subcellular location">
    <subcellularLocation>
        <location evidence="2">Mitochondrion</location>
    </subcellularLocation>
</comment>
<accession>A0AA39GFR5</accession>
<dbReference type="Gene3D" id="3.40.50.1440">
    <property type="entry name" value="Tubulin/FtsZ, GTPase domain"/>
    <property type="match status" value="1"/>
</dbReference>
<gene>
    <name evidence="7" type="ORF">NLU13_6896</name>
</gene>
<organism evidence="7 8">
    <name type="scientific">Sarocladium strictum</name>
    <name type="common">Black bundle disease fungus</name>
    <name type="synonym">Acremonium strictum</name>
    <dbReference type="NCBI Taxonomy" id="5046"/>
    <lineage>
        <taxon>Eukaryota</taxon>
        <taxon>Fungi</taxon>
        <taxon>Dikarya</taxon>
        <taxon>Ascomycota</taxon>
        <taxon>Pezizomycotina</taxon>
        <taxon>Sordariomycetes</taxon>
        <taxon>Hypocreomycetidae</taxon>
        <taxon>Hypocreales</taxon>
        <taxon>Sarocladiaceae</taxon>
        <taxon>Sarocladium</taxon>
    </lineage>
</organism>
<dbReference type="InterPro" id="IPR019605">
    <property type="entry name" value="Misato_II_tubulin-like"/>
</dbReference>
<feature type="domain" description="DML1/Misato tubulin" evidence="6">
    <location>
        <begin position="118"/>
        <end position="303"/>
    </location>
</feature>